<dbReference type="InterPro" id="IPR000524">
    <property type="entry name" value="Tscrpt_reg_HTH_GntR"/>
</dbReference>
<dbReference type="Gene3D" id="3.40.1410.10">
    <property type="entry name" value="Chorismate lyase-like"/>
    <property type="match status" value="1"/>
</dbReference>
<keyword evidence="7" id="KW-1185">Reference proteome</keyword>
<dbReference type="RefSeq" id="WP_209774906.1">
    <property type="nucleotide sequence ID" value="NZ_JAGGLO010000011.1"/>
</dbReference>
<dbReference type="SUPFAM" id="SSF64288">
    <property type="entry name" value="Chorismate lyase-like"/>
    <property type="match status" value="1"/>
</dbReference>
<comment type="caution">
    <text evidence="6">The sequence shown here is derived from an EMBL/GenBank/DDBJ whole genome shotgun (WGS) entry which is preliminary data.</text>
</comment>
<dbReference type="Pfam" id="PF00392">
    <property type="entry name" value="GntR"/>
    <property type="match status" value="1"/>
</dbReference>
<evidence type="ECO:0000259" key="5">
    <source>
        <dbReference type="PROSITE" id="PS50949"/>
    </source>
</evidence>
<evidence type="ECO:0000256" key="4">
    <source>
        <dbReference type="NCBIfam" id="TIGR02404"/>
    </source>
</evidence>
<dbReference type="InterPro" id="IPR011663">
    <property type="entry name" value="UTRA"/>
</dbReference>
<dbReference type="SUPFAM" id="SSF46785">
    <property type="entry name" value="Winged helix' DNA-binding domain"/>
    <property type="match status" value="1"/>
</dbReference>
<keyword evidence="2" id="KW-0238">DNA-binding</keyword>
<name>A0ABS7Z1F0_9FIRM</name>
<sequence>MAKYIEIYRDLLNKIKTGKYEIASFLPTEKELSDFYNCSRDTIRKSLNILLQNGYIQKIKGKGSLVLDFNTIEFPVSGISSYKELQNIIPGESKTYVNIFLQTEVFEPIKKELAMDKGKMYHIERVREIDGEKVILDIDYLNGELIKDLSLENAENSLYEYIEEDLGLVVSFAKKEITVVKASEREMEILDMGDYDLLVCVKSYTYLDDGKLFEYTISKHRPDKFRFVDFARRNKEKNI</sequence>
<dbReference type="NCBIfam" id="TIGR02404">
    <property type="entry name" value="trehalos_R_Bsub"/>
    <property type="match status" value="1"/>
</dbReference>
<proteinExistence type="predicted"/>
<feature type="domain" description="HTH gntR-type" evidence="5">
    <location>
        <begin position="1"/>
        <end position="69"/>
    </location>
</feature>
<dbReference type="PANTHER" id="PTHR44846:SF12">
    <property type="entry name" value="HTH-TYPE TRANSCRIPTIONAL REGULATOR TRER"/>
    <property type="match status" value="1"/>
</dbReference>
<gene>
    <name evidence="6" type="primary">treR</name>
    <name evidence="6" type="ORF">LDJ82_05455</name>
</gene>
<dbReference type="Proteomes" id="UP001198374">
    <property type="component" value="Unassembled WGS sequence"/>
</dbReference>
<keyword evidence="3" id="KW-0804">Transcription</keyword>
<dbReference type="InterPro" id="IPR036388">
    <property type="entry name" value="WH-like_DNA-bd_sf"/>
</dbReference>
<dbReference type="Pfam" id="PF07702">
    <property type="entry name" value="UTRA"/>
    <property type="match status" value="1"/>
</dbReference>
<accession>A0ABS7Z1F0</accession>
<dbReference type="PROSITE" id="PS50949">
    <property type="entry name" value="HTH_GNTR"/>
    <property type="match status" value="1"/>
</dbReference>
<evidence type="ECO:0000256" key="1">
    <source>
        <dbReference type="ARBA" id="ARBA00023015"/>
    </source>
</evidence>
<organism evidence="6 7">
    <name type="scientific">Anaerococcus degeneri</name>
    <dbReference type="NCBI Taxonomy" id="361500"/>
    <lineage>
        <taxon>Bacteria</taxon>
        <taxon>Bacillati</taxon>
        <taxon>Bacillota</taxon>
        <taxon>Tissierellia</taxon>
        <taxon>Tissierellales</taxon>
        <taxon>Peptoniphilaceae</taxon>
        <taxon>Anaerococcus</taxon>
    </lineage>
</organism>
<dbReference type="PRINTS" id="PR00035">
    <property type="entry name" value="HTHGNTR"/>
</dbReference>
<dbReference type="PANTHER" id="PTHR44846">
    <property type="entry name" value="MANNOSYL-D-GLYCERATE TRANSPORT/METABOLISM SYSTEM REPRESSOR MNGR-RELATED"/>
    <property type="match status" value="1"/>
</dbReference>
<dbReference type="SMART" id="SM00345">
    <property type="entry name" value="HTH_GNTR"/>
    <property type="match status" value="1"/>
</dbReference>
<evidence type="ECO:0000313" key="6">
    <source>
        <dbReference type="EMBL" id="MCA2096361.1"/>
    </source>
</evidence>
<reference evidence="7" key="1">
    <citation type="submission" date="2023-07" db="EMBL/GenBank/DDBJ databases">
        <title>FDA dAtabase for Regulatory Grade micrObial Sequences (FDA-ARGOS): Supporting development and validation of Infectious Disease Dx tests.</title>
        <authorList>
            <person name="Sproer C."/>
            <person name="Gronow S."/>
            <person name="Severitt S."/>
            <person name="Schroder I."/>
            <person name="Tallon L."/>
            <person name="Sadzewicz L."/>
            <person name="Zhao X."/>
            <person name="Boylan J."/>
            <person name="Ott S."/>
            <person name="Bowen H."/>
            <person name="Vavikolanu K."/>
            <person name="Hazen T."/>
            <person name="Aluvathingal J."/>
            <person name="Nadendla S."/>
            <person name="Lowell S."/>
            <person name="Myers T."/>
            <person name="Yan Y."/>
        </authorList>
    </citation>
    <scope>NUCLEOTIDE SEQUENCE [LARGE SCALE GENOMIC DNA]</scope>
    <source>
        <strain evidence="7">FDAARGOS_1538</strain>
    </source>
</reference>
<dbReference type="InterPro" id="IPR050679">
    <property type="entry name" value="Bact_HTH_transcr_reg"/>
</dbReference>
<dbReference type="SMART" id="SM00866">
    <property type="entry name" value="UTRA"/>
    <property type="match status" value="1"/>
</dbReference>
<evidence type="ECO:0000313" key="7">
    <source>
        <dbReference type="Proteomes" id="UP001198374"/>
    </source>
</evidence>
<dbReference type="EMBL" id="JAIWIY010000001">
    <property type="protein sequence ID" value="MCA2096361.1"/>
    <property type="molecule type" value="Genomic_DNA"/>
</dbReference>
<evidence type="ECO:0000256" key="2">
    <source>
        <dbReference type="ARBA" id="ARBA00023125"/>
    </source>
</evidence>
<protein>
    <recommendedName>
        <fullName evidence="4">Trehalose operon repressor</fullName>
    </recommendedName>
</protein>
<evidence type="ECO:0000256" key="3">
    <source>
        <dbReference type="ARBA" id="ARBA00023163"/>
    </source>
</evidence>
<dbReference type="CDD" id="cd07377">
    <property type="entry name" value="WHTH_GntR"/>
    <property type="match status" value="1"/>
</dbReference>
<dbReference type="Gene3D" id="1.10.10.10">
    <property type="entry name" value="Winged helix-like DNA-binding domain superfamily/Winged helix DNA-binding domain"/>
    <property type="match status" value="1"/>
</dbReference>
<keyword evidence="1" id="KW-0805">Transcription regulation</keyword>
<dbReference type="InterPro" id="IPR036390">
    <property type="entry name" value="WH_DNA-bd_sf"/>
</dbReference>
<dbReference type="InterPro" id="IPR028978">
    <property type="entry name" value="Chorismate_lyase_/UTRA_dom_sf"/>
</dbReference>
<dbReference type="InterPro" id="IPR012770">
    <property type="entry name" value="TreR"/>
</dbReference>